<dbReference type="Proteomes" id="UP000007039">
    <property type="component" value="Chromosome"/>
</dbReference>
<evidence type="ECO:0000313" key="1">
    <source>
        <dbReference type="EMBL" id="ADR19513.1"/>
    </source>
</evidence>
<organism evidence="1 2">
    <name type="scientific">Calditerrivibrio nitroreducens (strain DSM 19672 / NBRC 101217 / Yu37-1)</name>
    <dbReference type="NCBI Taxonomy" id="768670"/>
    <lineage>
        <taxon>Bacteria</taxon>
        <taxon>Pseudomonadati</taxon>
        <taxon>Deferribacterota</taxon>
        <taxon>Deferribacteres</taxon>
        <taxon>Deferribacterales</taxon>
        <taxon>Calditerrivibrionaceae</taxon>
    </lineage>
</organism>
<dbReference type="eggNOG" id="COG4318">
    <property type="taxonomic scope" value="Bacteria"/>
</dbReference>
<accession>E4TFE0</accession>
<sequence length="284" mass="33518">MSKRLEKIYAAYLKLKDKDEGLSTQKKGDYKMFLNKLKRPVKYSKITPEYRLGELFFVDDFIFLLTGEAEDFYTGFKVSEWVDFATHEDFVFEFDGNKWFAIMEHELYIPRNEVIHYIGELSEEYSDVLFEYVVGEEKLPTKYTGLTIPYDNNYIQVKFRQEEMKKVKHYIANQFTIIDDVPPLYEFHVFKDLFIDKLKKIEYPKAAGSYVSTAKGENFILNYDKSSGILTLLIHKDKGNPSILKVNFDGEELTCVIVDDMVTFELNDIYVNIEYLVNRIKIIR</sequence>
<reference key="1">
    <citation type="submission" date="2010-11" db="EMBL/GenBank/DDBJ databases">
        <title>The complete genome of chromosome of Calditerrivibrio nitroreducens DSM 19672.</title>
        <authorList>
            <consortium name="US DOE Joint Genome Institute (JGI-PGF)"/>
            <person name="Lucas S."/>
            <person name="Copeland A."/>
            <person name="Lapidus A."/>
            <person name="Bruce D."/>
            <person name="Goodwin L."/>
            <person name="Pitluck S."/>
            <person name="Kyrpides N."/>
            <person name="Mavromatis K."/>
            <person name="Ivanova N."/>
            <person name="Mikhailova N."/>
            <person name="Zeytun A."/>
            <person name="Brettin T."/>
            <person name="Detter J.C."/>
            <person name="Tapia R."/>
            <person name="Han C."/>
            <person name="Land M."/>
            <person name="Hauser L."/>
            <person name="Markowitz V."/>
            <person name="Cheng J.-F."/>
            <person name="Hugenholtz P."/>
            <person name="Woyke T."/>
            <person name="Wu D."/>
            <person name="Spring S."/>
            <person name="Schroeder M."/>
            <person name="Brambilla E."/>
            <person name="Klenk H.-P."/>
            <person name="Eisen J.A."/>
        </authorList>
    </citation>
    <scope>NUCLEOTIDE SEQUENCE [LARGE SCALE GENOMIC DNA]</scope>
    <source>
        <strain>DSM 19672</strain>
    </source>
</reference>
<proteinExistence type="predicted"/>
<evidence type="ECO:0000313" key="2">
    <source>
        <dbReference type="Proteomes" id="UP000007039"/>
    </source>
</evidence>
<dbReference type="HOGENOM" id="CLU_914490_0_0_0"/>
<gene>
    <name evidence="1" type="ordered locus">Calni_1605</name>
</gene>
<name>E4TFE0_CALNY</name>
<dbReference type="AlphaFoldDB" id="E4TFE0"/>
<dbReference type="EMBL" id="CP002347">
    <property type="protein sequence ID" value="ADR19513.1"/>
    <property type="molecule type" value="Genomic_DNA"/>
</dbReference>
<reference evidence="1 2" key="2">
    <citation type="journal article" date="2011" name="Stand. Genomic Sci.">
        <title>Complete genome sequence of Calditerrivibrio nitroreducens type strain (Yu37-1).</title>
        <authorList>
            <person name="Pitluck S."/>
            <person name="Sikorski J."/>
            <person name="Zeytun A."/>
            <person name="Lapidus A."/>
            <person name="Nolan M."/>
            <person name="Lucas S."/>
            <person name="Hammon N."/>
            <person name="Deshpande S."/>
            <person name="Cheng J.F."/>
            <person name="Tapia R."/>
            <person name="Han C."/>
            <person name="Goodwin L."/>
            <person name="Liolios K."/>
            <person name="Pagani I."/>
            <person name="Ivanova N."/>
            <person name="Mavromatis K."/>
            <person name="Pati A."/>
            <person name="Chen A."/>
            <person name="Palaniappan K."/>
            <person name="Hauser L."/>
            <person name="Chang Y.J."/>
            <person name="Jeffries C.D."/>
            <person name="Detter J.C."/>
            <person name="Brambilla E."/>
            <person name="Djao O.D."/>
            <person name="Rohde M."/>
            <person name="Spring S."/>
            <person name="Goker M."/>
            <person name="Woyke T."/>
            <person name="Bristow J."/>
            <person name="Eisen J.A."/>
            <person name="Markowitz V."/>
            <person name="Hugenholtz P."/>
            <person name="Kyrpides N.C."/>
            <person name="Klenk H.P."/>
            <person name="Land M."/>
        </authorList>
    </citation>
    <scope>NUCLEOTIDE SEQUENCE [LARGE SCALE GENOMIC DNA]</scope>
    <source>
        <strain evidence="2">DSM 19672 / NBRC 101217 / Yu37-1</strain>
    </source>
</reference>
<keyword evidence="2" id="KW-1185">Reference proteome</keyword>
<dbReference type="KEGG" id="cni:Calni_1605"/>
<dbReference type="RefSeq" id="WP_013451724.1">
    <property type="nucleotide sequence ID" value="NC_014758.1"/>
</dbReference>
<dbReference type="STRING" id="768670.Calni_1605"/>
<protein>
    <submittedName>
        <fullName evidence="1">Uncharacterized protein</fullName>
    </submittedName>
</protein>
<dbReference type="OrthoDB" id="9835935at2"/>